<accession>A0AA48IFW2</accession>
<dbReference type="Gene3D" id="2.120.10.80">
    <property type="entry name" value="Kelch-type beta propeller"/>
    <property type="match status" value="2"/>
</dbReference>
<organism evidence="3 4">
    <name type="scientific">Cutaneotrichosporon cavernicola</name>
    <dbReference type="NCBI Taxonomy" id="279322"/>
    <lineage>
        <taxon>Eukaryota</taxon>
        <taxon>Fungi</taxon>
        <taxon>Dikarya</taxon>
        <taxon>Basidiomycota</taxon>
        <taxon>Agaricomycotina</taxon>
        <taxon>Tremellomycetes</taxon>
        <taxon>Trichosporonales</taxon>
        <taxon>Trichosporonaceae</taxon>
        <taxon>Cutaneotrichosporon</taxon>
    </lineage>
</organism>
<dbReference type="SUPFAM" id="SSF117281">
    <property type="entry name" value="Kelch motif"/>
    <property type="match status" value="1"/>
</dbReference>
<evidence type="ECO:0000256" key="1">
    <source>
        <dbReference type="SAM" id="MobiDB-lite"/>
    </source>
</evidence>
<dbReference type="KEGG" id="ccac:CcaHIS019_0309110"/>
<feature type="compositionally biased region" description="Low complexity" evidence="1">
    <location>
        <begin position="1093"/>
        <end position="1132"/>
    </location>
</feature>
<protein>
    <recommendedName>
        <fullName evidence="5">Galactose oxidase</fullName>
    </recommendedName>
</protein>
<feature type="region of interest" description="Disordered" evidence="1">
    <location>
        <begin position="957"/>
        <end position="1055"/>
    </location>
</feature>
<feature type="compositionally biased region" description="Polar residues" evidence="1">
    <location>
        <begin position="1207"/>
        <end position="1216"/>
    </location>
</feature>
<evidence type="ECO:0000313" key="3">
    <source>
        <dbReference type="EMBL" id="BEI90841.1"/>
    </source>
</evidence>
<name>A0AA48IFW2_9TREE</name>
<keyword evidence="2" id="KW-0812">Transmembrane</keyword>
<dbReference type="PANTHER" id="PTHR23244">
    <property type="entry name" value="KELCH REPEAT DOMAIN"/>
    <property type="match status" value="1"/>
</dbReference>
<feature type="transmembrane region" description="Helical" evidence="2">
    <location>
        <begin position="371"/>
        <end position="400"/>
    </location>
</feature>
<feature type="region of interest" description="Disordered" evidence="1">
    <location>
        <begin position="1093"/>
        <end position="1258"/>
    </location>
</feature>
<proteinExistence type="predicted"/>
<feature type="compositionally biased region" description="Pro residues" evidence="1">
    <location>
        <begin position="1149"/>
        <end position="1177"/>
    </location>
</feature>
<feature type="region of interest" description="Disordered" evidence="1">
    <location>
        <begin position="688"/>
        <end position="716"/>
    </location>
</feature>
<dbReference type="Pfam" id="PF24681">
    <property type="entry name" value="Kelch_KLHDC2_KLHL20_DRC7"/>
    <property type="match status" value="1"/>
</dbReference>
<keyword evidence="2" id="KW-0472">Membrane</keyword>
<dbReference type="EMBL" id="AP028214">
    <property type="protein sequence ID" value="BEI90841.1"/>
    <property type="molecule type" value="Genomic_DNA"/>
</dbReference>
<dbReference type="GeneID" id="85494711"/>
<dbReference type="RefSeq" id="XP_060456106.1">
    <property type="nucleotide sequence ID" value="XM_060599409.1"/>
</dbReference>
<reference evidence="3" key="1">
    <citation type="journal article" date="2023" name="BMC Genomics">
        <title>Chromosome-level genome assemblies of Cutaneotrichosporon spp. (Trichosporonales, Basidiomycota) reveal imbalanced evolution between nucleotide sequences and chromosome synteny.</title>
        <authorList>
            <person name="Kobayashi Y."/>
            <person name="Kayamori A."/>
            <person name="Aoki K."/>
            <person name="Shiwa Y."/>
            <person name="Matsutani M."/>
            <person name="Fujita N."/>
            <person name="Sugita T."/>
            <person name="Iwasaki W."/>
            <person name="Tanaka N."/>
            <person name="Takashima M."/>
        </authorList>
    </citation>
    <scope>NUCLEOTIDE SEQUENCE</scope>
    <source>
        <strain evidence="3">HIS019</strain>
    </source>
</reference>
<feature type="compositionally biased region" description="Pro residues" evidence="1">
    <location>
        <begin position="992"/>
        <end position="1002"/>
    </location>
</feature>
<feature type="region of interest" description="Disordered" evidence="1">
    <location>
        <begin position="890"/>
        <end position="916"/>
    </location>
</feature>
<dbReference type="PANTHER" id="PTHR23244:SF471">
    <property type="entry name" value="GUANINE NUCLEOTIDE-BINDING PROTEIN SUBUNIT BETA 1-RELATED"/>
    <property type="match status" value="1"/>
</dbReference>
<dbReference type="Proteomes" id="UP001233271">
    <property type="component" value="Chromosome 3"/>
</dbReference>
<feature type="compositionally biased region" description="Basic residues" evidence="1">
    <location>
        <begin position="688"/>
        <end position="699"/>
    </location>
</feature>
<keyword evidence="4" id="KW-1185">Reference proteome</keyword>
<gene>
    <name evidence="3" type="ORF">CcaverHIS019_0309110</name>
</gene>
<evidence type="ECO:0000313" key="4">
    <source>
        <dbReference type="Proteomes" id="UP001233271"/>
    </source>
</evidence>
<evidence type="ECO:0008006" key="5">
    <source>
        <dbReference type="Google" id="ProtNLM"/>
    </source>
</evidence>
<evidence type="ECO:0000256" key="2">
    <source>
        <dbReference type="SAM" id="Phobius"/>
    </source>
</evidence>
<dbReference type="AlphaFoldDB" id="A0AA48IFW2"/>
<feature type="compositionally biased region" description="Low complexity" evidence="1">
    <location>
        <begin position="1003"/>
        <end position="1013"/>
    </location>
</feature>
<keyword evidence="2" id="KW-1133">Transmembrane helix</keyword>
<feature type="compositionally biased region" description="Basic and acidic residues" evidence="1">
    <location>
        <begin position="963"/>
        <end position="973"/>
    </location>
</feature>
<feature type="compositionally biased region" description="Basic and acidic residues" evidence="1">
    <location>
        <begin position="1236"/>
        <end position="1248"/>
    </location>
</feature>
<dbReference type="InterPro" id="IPR015915">
    <property type="entry name" value="Kelch-typ_b-propeller"/>
</dbReference>
<sequence>MIPRWGAAVAVLSQPPTVVIQGGKTDPSGQFSYSSAPNSGDTVVLPLMASFPTSNPPYSLFPNGPSYAWHCLAPLFSKDGEWTLLSFGGDGGWASPISDVRSAHLLTLNPTTGTMNYTQLPEGLGAQPSRRVRHSCAAPASGGKVYITGGQETDYSETFAQTFVFDPESMSFSPLVHLPAAIYGHSSVLLSNGTLLVMGGVTSQSGAIALQPLDTLYALDTTSSSATWESINVPAAPVARRSAFATLNPDGSVFVFGGADAEGKPLNDGWILDPQHLSWTQTFDGGNGVLGRYDHVAATGGGGQVIVFGGYGKSAPVPPDTIIINSRAAPVGMHASGSTSGENVLTAGTGVGSPTPTSTDSSSPIGAAPSIAPLTLGLTVGLIGGVLLLGFALLMFWWCLRRRRRAKKNEEDRQNLIQDDMEKGALEKGAVLRNSPRDRGHPSPQRQKSLLQRLGTKIWRRPAYVPLGGEPYRKPTIFAAETRDHFQPQPLLPFQGENSLPLPPKPYNPDDIVFSHERDMGVRGVPGCLSRNPRSAVSGEAVVASAVNGLATRPSYRPQRTAELSNITPFPYTAPAPEPIAPTVVVIGGETAKATHEMYESDAHLSDAYDADESSAGHRILERPLPHPPAEPSQVYVYPPLSATSSASSARSHGSDAYTSEASRGVPAVAQLIGVAGGLSGATMARASSKRISGKRVSGRKQTAPWDAWDPKSDTESSAYHYPLGPKMGTTVYDPAGNRLGSALHARTYSNPFTDTDDDAPLLLPPKENLGVPFPALALSSQALLQAKPLPLPQAHPQPVSVKTVPSARETSQEADITSVHFGPRPMPASPPPPLPLKSLMCAELGAELEVHRLSAVESMRSAASHSSVFGALGERDLDLSFDFIPPVAVPSPPASSSPSASPSPPPSPSPARLHMPSHFEIPLISRPTVESVEDDILEGTTGPLTAFAGLGIYTTRKMSGGSDKELPPRPESPEPMSPPSTESRLPHHLQYPPPPPLPVCPSSPLGSLDSPPTVTAPLRVRPRSRPPSTAEMSGDMITPASTRSPSGAEAPLALSAMESPRFAVLEEPPSLATLDGPPSLAALDRVLQILSPSTTGTSRTSSNSSLEKFKSSFPTLSPAITGASASSSGLSPTPPPTSLATRYIGLPPSSPSRLPPSPLAVPPPSPLADRPAPPKTPTRSATIPARPRPAHTAPSTPTHHRVRQGSLASFPSQASLRPGQDGFVSTMVSNINLRDTPESVRSARLDSDEGSVFSRYQ</sequence>
<feature type="compositionally biased region" description="Pro residues" evidence="1">
    <location>
        <begin position="890"/>
        <end position="910"/>
    </location>
</feature>